<organism evidence="1">
    <name type="scientific">freshwater metagenome</name>
    <dbReference type="NCBI Taxonomy" id="449393"/>
    <lineage>
        <taxon>unclassified sequences</taxon>
        <taxon>metagenomes</taxon>
        <taxon>ecological metagenomes</taxon>
    </lineage>
</organism>
<dbReference type="EMBL" id="CAFABA010000109">
    <property type="protein sequence ID" value="CAB4834971.1"/>
    <property type="molecule type" value="Genomic_DNA"/>
</dbReference>
<dbReference type="AlphaFoldDB" id="A0A6J7APV1"/>
<protein>
    <submittedName>
        <fullName evidence="1">Unannotated protein</fullName>
    </submittedName>
</protein>
<gene>
    <name evidence="1" type="ORF">UFOPK3139_02256</name>
</gene>
<accession>A0A6J7APV1</accession>
<name>A0A6J7APV1_9ZZZZ</name>
<proteinExistence type="predicted"/>
<sequence>MALQGNGREPRCGERDQLLALGERACLGEVDRQCAARSVLGQVVVDRHGHRCLGPGQLRDVVVVKRTRRDVDDRGAVPGDERFAHASEPLRWGAADRMDEARREARTGAYAQRAVFDDEEPRRTLVDVLLDEQVHAGEHELERRSACDELEDLGLRALEALVLLSMRDVAAHEHDRVHRGVVEQVGRSQLQPRPAPVALARAELAYDRNPRHAQQDLERLFGVGCLVGVGVVEDVPAFPVRRRLTEQFFEVPEVGQHEPVLVADGDDGADVLEELLVAGAGRDLGVGDVSQMFGQIVDERDEEVGGRHDAEPAAL</sequence>
<evidence type="ECO:0000313" key="1">
    <source>
        <dbReference type="EMBL" id="CAB4834971.1"/>
    </source>
</evidence>
<reference evidence="1" key="1">
    <citation type="submission" date="2020-05" db="EMBL/GenBank/DDBJ databases">
        <authorList>
            <person name="Chiriac C."/>
            <person name="Salcher M."/>
            <person name="Ghai R."/>
            <person name="Kavagutti S V."/>
        </authorList>
    </citation>
    <scope>NUCLEOTIDE SEQUENCE</scope>
</reference>